<feature type="transmembrane region" description="Helical" evidence="1">
    <location>
        <begin position="328"/>
        <end position="347"/>
    </location>
</feature>
<name>A0ABX1QD63_9RHOO</name>
<dbReference type="Proteomes" id="UP000648984">
    <property type="component" value="Unassembled WGS sequence"/>
</dbReference>
<dbReference type="InterPro" id="IPR036259">
    <property type="entry name" value="MFS_trans_sf"/>
</dbReference>
<dbReference type="EMBL" id="WTVQ01000028">
    <property type="protein sequence ID" value="NMG76233.1"/>
    <property type="molecule type" value="Genomic_DNA"/>
</dbReference>
<feature type="transmembrane region" description="Helical" evidence="1">
    <location>
        <begin position="87"/>
        <end position="115"/>
    </location>
</feature>
<keyword evidence="1" id="KW-1133">Transmembrane helix</keyword>
<feature type="transmembrane region" description="Helical" evidence="1">
    <location>
        <begin position="152"/>
        <end position="172"/>
    </location>
</feature>
<dbReference type="SUPFAM" id="SSF103473">
    <property type="entry name" value="MFS general substrate transporter"/>
    <property type="match status" value="1"/>
</dbReference>
<feature type="transmembrane region" description="Helical" evidence="1">
    <location>
        <begin position="36"/>
        <end position="55"/>
    </location>
</feature>
<feature type="transmembrane region" description="Helical" evidence="1">
    <location>
        <begin position="122"/>
        <end position="146"/>
    </location>
</feature>
<feature type="transmembrane region" description="Helical" evidence="1">
    <location>
        <begin position="263"/>
        <end position="282"/>
    </location>
</feature>
<evidence type="ECO:0000313" key="3">
    <source>
        <dbReference type="Proteomes" id="UP000648984"/>
    </source>
</evidence>
<dbReference type="PANTHER" id="PTHR23537:SF1">
    <property type="entry name" value="SUGAR TRANSPORTER"/>
    <property type="match status" value="1"/>
</dbReference>
<feature type="transmembrane region" description="Helical" evidence="1">
    <location>
        <begin position="62"/>
        <end position="81"/>
    </location>
</feature>
<organism evidence="2 3">
    <name type="scientific">Aromatoleum diolicum</name>
    <dbReference type="NCBI Taxonomy" id="75796"/>
    <lineage>
        <taxon>Bacteria</taxon>
        <taxon>Pseudomonadati</taxon>
        <taxon>Pseudomonadota</taxon>
        <taxon>Betaproteobacteria</taxon>
        <taxon>Rhodocyclales</taxon>
        <taxon>Rhodocyclaceae</taxon>
        <taxon>Aromatoleum</taxon>
    </lineage>
</organism>
<keyword evidence="3" id="KW-1185">Reference proteome</keyword>
<protein>
    <submittedName>
        <fullName evidence="2">YbfB/YjiJ family MFS transporter</fullName>
    </submittedName>
</protein>
<dbReference type="Pfam" id="PF06779">
    <property type="entry name" value="MFS_4"/>
    <property type="match status" value="1"/>
</dbReference>
<feature type="transmembrane region" description="Helical" evidence="1">
    <location>
        <begin position="203"/>
        <end position="224"/>
    </location>
</feature>
<comment type="caution">
    <text evidence="2">The sequence shown here is derived from an EMBL/GenBank/DDBJ whole genome shotgun (WGS) entry which is preliminary data.</text>
</comment>
<sequence>MAAMISLAVAMGVGRFAFTPLFPLMVRDGLLASEAGAMLAASNYLGYLVGAMVAARIKVKAATLLALGLISTVIVTAAVGWTTSVPLWAILRFVAGVMSAWTLVATSAWGLGWLAAQGRPHLAGAIFAGVGLGIAAAGLFCLVTAGPEVSSLGMWIGLGVLAGTATLVPLAVSRSLPAPVVSPGATAPQGTSHKPHSSTGGLIVCYTLFGFGYILPATYLPALARQLVDDPQVFGLAWPLFGTAAALSTVFVAWGLKSVNRLNIWAASHLLMAVGVLLPAIWASLVSVSIAALLVGGTFMVITMIAMQEVRARAEGNTTAVLGRMTAGFAFGQLMGPIASAVIGRFTADFATALNYALALSAAGLLSSAFYLWRELRRHHAY</sequence>
<dbReference type="PANTHER" id="PTHR23537">
    <property type="match status" value="1"/>
</dbReference>
<dbReference type="InterPro" id="IPR010645">
    <property type="entry name" value="MFS_4"/>
</dbReference>
<accession>A0ABX1QD63</accession>
<feature type="transmembrane region" description="Helical" evidence="1">
    <location>
        <begin position="236"/>
        <end position="256"/>
    </location>
</feature>
<gene>
    <name evidence="2" type="ORF">GPA25_15835</name>
</gene>
<reference evidence="2 3" key="1">
    <citation type="submission" date="2019-12" db="EMBL/GenBank/DDBJ databases">
        <title>Comparative genomics gives insights into the taxonomy of the Azoarcus-Aromatoleum group and reveals separate origins of nif in the plant-associated Azoarcus and non-plant-associated Aromatoleum sub-groups.</title>
        <authorList>
            <person name="Lafos M."/>
            <person name="Maluk M."/>
            <person name="Batista M."/>
            <person name="Junghare M."/>
            <person name="Carmona M."/>
            <person name="Faoro H."/>
            <person name="Cruz L.M."/>
            <person name="Battistoni F."/>
            <person name="De Souza E."/>
            <person name="Pedrosa F."/>
            <person name="Chen W.-M."/>
            <person name="Poole P.S."/>
            <person name="Dixon R.A."/>
            <person name="James E.K."/>
        </authorList>
    </citation>
    <scope>NUCLEOTIDE SEQUENCE [LARGE SCALE GENOMIC DNA]</scope>
    <source>
        <strain evidence="2 3">22Lin</strain>
    </source>
</reference>
<feature type="transmembrane region" description="Helical" evidence="1">
    <location>
        <begin position="288"/>
        <end position="307"/>
    </location>
</feature>
<dbReference type="Gene3D" id="1.20.1250.20">
    <property type="entry name" value="MFS general substrate transporter like domains"/>
    <property type="match status" value="2"/>
</dbReference>
<feature type="transmembrane region" description="Helical" evidence="1">
    <location>
        <begin position="353"/>
        <end position="373"/>
    </location>
</feature>
<evidence type="ECO:0000313" key="2">
    <source>
        <dbReference type="EMBL" id="NMG76233.1"/>
    </source>
</evidence>
<keyword evidence="1" id="KW-0472">Membrane</keyword>
<proteinExistence type="predicted"/>
<keyword evidence="1" id="KW-0812">Transmembrane</keyword>
<evidence type="ECO:0000256" key="1">
    <source>
        <dbReference type="SAM" id="Phobius"/>
    </source>
</evidence>